<accession>A0A2U1Q6J6</accession>
<evidence type="ECO:0000313" key="1">
    <source>
        <dbReference type="EMBL" id="PWA93625.1"/>
    </source>
</evidence>
<dbReference type="InterPro" id="IPR023393">
    <property type="entry name" value="START-like_dom_sf"/>
</dbReference>
<name>A0A2U1Q6J6_ARTAN</name>
<dbReference type="SUPFAM" id="SSF55961">
    <property type="entry name" value="Bet v1-like"/>
    <property type="match status" value="1"/>
</dbReference>
<reference evidence="1 2" key="1">
    <citation type="journal article" date="2018" name="Mol. Plant">
        <title>The genome of Artemisia annua provides insight into the evolution of Asteraceae family and artemisinin biosynthesis.</title>
        <authorList>
            <person name="Shen Q."/>
            <person name="Zhang L."/>
            <person name="Liao Z."/>
            <person name="Wang S."/>
            <person name="Yan T."/>
            <person name="Shi P."/>
            <person name="Liu M."/>
            <person name="Fu X."/>
            <person name="Pan Q."/>
            <person name="Wang Y."/>
            <person name="Lv Z."/>
            <person name="Lu X."/>
            <person name="Zhang F."/>
            <person name="Jiang W."/>
            <person name="Ma Y."/>
            <person name="Chen M."/>
            <person name="Hao X."/>
            <person name="Li L."/>
            <person name="Tang Y."/>
            <person name="Lv G."/>
            <person name="Zhou Y."/>
            <person name="Sun X."/>
            <person name="Brodelius P.E."/>
            <person name="Rose J.K.C."/>
            <person name="Tang K."/>
        </authorList>
    </citation>
    <scope>NUCLEOTIDE SEQUENCE [LARGE SCALE GENOMIC DNA]</scope>
    <source>
        <strain evidence="2">cv. Huhao1</strain>
        <tissue evidence="1">Leaf</tissue>
    </source>
</reference>
<keyword evidence="2" id="KW-1185">Reference proteome</keyword>
<dbReference type="AlphaFoldDB" id="A0A2U1Q6J6"/>
<proteinExistence type="predicted"/>
<dbReference type="Gene3D" id="3.30.530.20">
    <property type="match status" value="1"/>
</dbReference>
<comment type="caution">
    <text evidence="1">The sequence shown here is derived from an EMBL/GenBank/DDBJ whole genome shotgun (WGS) entry which is preliminary data.</text>
</comment>
<organism evidence="1 2">
    <name type="scientific">Artemisia annua</name>
    <name type="common">Sweet wormwood</name>
    <dbReference type="NCBI Taxonomy" id="35608"/>
    <lineage>
        <taxon>Eukaryota</taxon>
        <taxon>Viridiplantae</taxon>
        <taxon>Streptophyta</taxon>
        <taxon>Embryophyta</taxon>
        <taxon>Tracheophyta</taxon>
        <taxon>Spermatophyta</taxon>
        <taxon>Magnoliopsida</taxon>
        <taxon>eudicotyledons</taxon>
        <taxon>Gunneridae</taxon>
        <taxon>Pentapetalae</taxon>
        <taxon>asterids</taxon>
        <taxon>campanulids</taxon>
        <taxon>Asterales</taxon>
        <taxon>Asteraceae</taxon>
        <taxon>Asteroideae</taxon>
        <taxon>Anthemideae</taxon>
        <taxon>Artemisiinae</taxon>
        <taxon>Artemisia</taxon>
    </lineage>
</organism>
<evidence type="ECO:0008006" key="3">
    <source>
        <dbReference type="Google" id="ProtNLM"/>
    </source>
</evidence>
<sequence>MYGTSEDIELKVPASKAWSIYGTLELGKLLIGKVAGKVVFEAVEVVEGDGGTGTIIKISISPLRPFEIKDNPNGQSCLLKFKVEYDIKEEFAANAFSYHHGAIHCFNKCCKGASLEVQLKTRNICLLVL</sequence>
<dbReference type="EMBL" id="PKPP01000373">
    <property type="protein sequence ID" value="PWA93625.1"/>
    <property type="molecule type" value="Genomic_DNA"/>
</dbReference>
<dbReference type="Proteomes" id="UP000245207">
    <property type="component" value="Unassembled WGS sequence"/>
</dbReference>
<gene>
    <name evidence="1" type="ORF">CTI12_AA069100</name>
</gene>
<evidence type="ECO:0000313" key="2">
    <source>
        <dbReference type="Proteomes" id="UP000245207"/>
    </source>
</evidence>
<protein>
    <recommendedName>
        <fullName evidence="3">Bet v I/Major latex protein domain-containing protein</fullName>
    </recommendedName>
</protein>